<dbReference type="PANTHER" id="PTHR39181">
    <property type="entry name" value="TYROSINE-PROTEIN PHOSPHATASE YWQE"/>
    <property type="match status" value="1"/>
</dbReference>
<gene>
    <name evidence="6" type="ORF">IEO70_17440</name>
</gene>
<comment type="similarity">
    <text evidence="1 5">Belongs to the metallo-dependent hydrolases superfamily. CpsB/CapC family.</text>
</comment>
<dbReference type="AlphaFoldDB" id="A0A927CZU3"/>
<dbReference type="Gene3D" id="3.20.20.140">
    <property type="entry name" value="Metal-dependent hydrolases"/>
    <property type="match status" value="1"/>
</dbReference>
<accession>A0A927CZU3</accession>
<evidence type="ECO:0000313" key="6">
    <source>
        <dbReference type="EMBL" id="MBD3110119.1"/>
    </source>
</evidence>
<dbReference type="PIRSF" id="PIRSF016557">
    <property type="entry name" value="Caps_synth_CpsB"/>
    <property type="match status" value="1"/>
</dbReference>
<sequence>MIDIHSHILFGVDDGAQTVEDSIAMARQAVEQGITTVFATPHHRNGKYTNEKYSILPKVEELNAALVQEGIPLEVLPGQECRIFGELVEDYQKGEILTLNDGGKYVLIEFSSSHVPMYASQLLYNIQFEGIIPIIVHPERNSHFIERPESLSEFVEKGALVQLTAASVTGAFGKKIQRFSTQLLEANLVHFVASDAHNTTSRNNRMKEAFEVIAKNFDSSYVDYLKKNAELLVRSEYIPTRPIQPIKRKRFLGIF</sequence>
<dbReference type="PANTHER" id="PTHR39181:SF1">
    <property type="entry name" value="TYROSINE-PROTEIN PHOSPHATASE YWQE"/>
    <property type="match status" value="1"/>
</dbReference>
<comment type="catalytic activity">
    <reaction evidence="4 5">
        <text>O-phospho-L-tyrosyl-[protein] + H2O = L-tyrosyl-[protein] + phosphate</text>
        <dbReference type="Rhea" id="RHEA:10684"/>
        <dbReference type="Rhea" id="RHEA-COMP:10136"/>
        <dbReference type="Rhea" id="RHEA-COMP:20101"/>
        <dbReference type="ChEBI" id="CHEBI:15377"/>
        <dbReference type="ChEBI" id="CHEBI:43474"/>
        <dbReference type="ChEBI" id="CHEBI:46858"/>
        <dbReference type="ChEBI" id="CHEBI:61978"/>
        <dbReference type="EC" id="3.1.3.48"/>
    </reaction>
</comment>
<keyword evidence="3 5" id="KW-0904">Protein phosphatase</keyword>
<keyword evidence="2 5" id="KW-0378">Hydrolase</keyword>
<evidence type="ECO:0000256" key="3">
    <source>
        <dbReference type="ARBA" id="ARBA00022912"/>
    </source>
</evidence>
<evidence type="ECO:0000256" key="2">
    <source>
        <dbReference type="ARBA" id="ARBA00022801"/>
    </source>
</evidence>
<name>A0A927CZU3_9BACI</name>
<evidence type="ECO:0000256" key="1">
    <source>
        <dbReference type="ARBA" id="ARBA00005750"/>
    </source>
</evidence>
<dbReference type="RefSeq" id="WP_190999647.1">
    <property type="nucleotide sequence ID" value="NZ_JACXSI010000055.1"/>
</dbReference>
<dbReference type="EMBL" id="JACXSI010000055">
    <property type="protein sequence ID" value="MBD3110119.1"/>
    <property type="molecule type" value="Genomic_DNA"/>
</dbReference>
<proteinExistence type="inferred from homology"/>
<dbReference type="EC" id="3.1.3.48" evidence="5"/>
<protein>
    <recommendedName>
        <fullName evidence="5">Tyrosine-protein phosphatase</fullName>
        <ecNumber evidence="5">3.1.3.48</ecNumber>
    </recommendedName>
</protein>
<evidence type="ECO:0000256" key="4">
    <source>
        <dbReference type="ARBA" id="ARBA00051722"/>
    </source>
</evidence>
<reference evidence="6" key="1">
    <citation type="submission" date="2020-09" db="EMBL/GenBank/DDBJ databases">
        <title>Bacillus faecalis sp. nov., a moderately halophilic bacterium isolated from cow faeces.</title>
        <authorList>
            <person name="Jiang L."/>
            <person name="Lee J."/>
        </authorList>
    </citation>
    <scope>NUCLEOTIDE SEQUENCE</scope>
    <source>
        <strain evidence="6">AGMB 02131</strain>
    </source>
</reference>
<dbReference type="InterPro" id="IPR016667">
    <property type="entry name" value="Caps_polysacc_synth_CpsB/CapC"/>
</dbReference>
<comment type="caution">
    <text evidence="6">The sequence shown here is derived from an EMBL/GenBank/DDBJ whole genome shotgun (WGS) entry which is preliminary data.</text>
</comment>
<dbReference type="GO" id="GO:0030145">
    <property type="term" value="F:manganese ion binding"/>
    <property type="evidence" value="ECO:0007669"/>
    <property type="project" value="UniProtKB-UniRule"/>
</dbReference>
<evidence type="ECO:0000313" key="7">
    <source>
        <dbReference type="Proteomes" id="UP000602076"/>
    </source>
</evidence>
<dbReference type="InterPro" id="IPR016195">
    <property type="entry name" value="Pol/histidinol_Pase-like"/>
</dbReference>
<dbReference type="Pfam" id="PF19567">
    <property type="entry name" value="CpsB_CapC"/>
    <property type="match status" value="1"/>
</dbReference>
<organism evidence="6 7">
    <name type="scientific">Peribacillus faecalis</name>
    <dbReference type="NCBI Taxonomy" id="2772559"/>
    <lineage>
        <taxon>Bacteria</taxon>
        <taxon>Bacillati</taxon>
        <taxon>Bacillota</taxon>
        <taxon>Bacilli</taxon>
        <taxon>Bacillales</taxon>
        <taxon>Bacillaceae</taxon>
        <taxon>Peribacillus</taxon>
    </lineage>
</organism>
<dbReference type="Proteomes" id="UP000602076">
    <property type="component" value="Unassembled WGS sequence"/>
</dbReference>
<dbReference type="SUPFAM" id="SSF89550">
    <property type="entry name" value="PHP domain-like"/>
    <property type="match status" value="1"/>
</dbReference>
<keyword evidence="7" id="KW-1185">Reference proteome</keyword>
<dbReference type="GO" id="GO:0004725">
    <property type="term" value="F:protein tyrosine phosphatase activity"/>
    <property type="evidence" value="ECO:0007669"/>
    <property type="project" value="UniProtKB-UniRule"/>
</dbReference>
<evidence type="ECO:0000256" key="5">
    <source>
        <dbReference type="PIRNR" id="PIRNR016557"/>
    </source>
</evidence>